<dbReference type="SMART" id="SM00332">
    <property type="entry name" value="PP2Cc"/>
    <property type="match status" value="1"/>
</dbReference>
<feature type="domain" description="PPM-type phosphatase" evidence="6">
    <location>
        <begin position="389"/>
        <end position="707"/>
    </location>
</feature>
<evidence type="ECO:0000259" key="6">
    <source>
        <dbReference type="PROSITE" id="PS51746"/>
    </source>
</evidence>
<dbReference type="PROSITE" id="PS00108">
    <property type="entry name" value="PROTEIN_KINASE_ST"/>
    <property type="match status" value="1"/>
</dbReference>
<accession>A0AAV6KUY0</accession>
<dbReference type="InterPro" id="IPR051681">
    <property type="entry name" value="Ser/Thr_Kinases-Pseudokinases"/>
</dbReference>
<protein>
    <recommendedName>
        <fullName evidence="9">Protein kinase and PP2C-like domain-containing protein</fullName>
    </recommendedName>
</protein>
<evidence type="ECO:0000259" key="5">
    <source>
        <dbReference type="PROSITE" id="PS50011"/>
    </source>
</evidence>
<dbReference type="InterPro" id="IPR011009">
    <property type="entry name" value="Kinase-like_dom_sf"/>
</dbReference>
<keyword evidence="8" id="KW-1185">Reference proteome</keyword>
<feature type="domain" description="Protein kinase" evidence="5">
    <location>
        <begin position="30"/>
        <end position="316"/>
    </location>
</feature>
<dbReference type="SUPFAM" id="SSF56112">
    <property type="entry name" value="Protein kinase-like (PK-like)"/>
    <property type="match status" value="1"/>
</dbReference>
<evidence type="ECO:0000313" key="7">
    <source>
        <dbReference type="EMBL" id="KAG5556039.1"/>
    </source>
</evidence>
<keyword evidence="3" id="KW-0418">Kinase</keyword>
<evidence type="ECO:0000256" key="2">
    <source>
        <dbReference type="ARBA" id="ARBA00022741"/>
    </source>
</evidence>
<dbReference type="PROSITE" id="PS51746">
    <property type="entry name" value="PPM_2"/>
    <property type="match status" value="1"/>
</dbReference>
<evidence type="ECO:0000313" key="8">
    <source>
        <dbReference type="Proteomes" id="UP000823749"/>
    </source>
</evidence>
<dbReference type="PROSITE" id="PS50011">
    <property type="entry name" value="PROTEIN_KINASE_DOM"/>
    <property type="match status" value="1"/>
</dbReference>
<comment type="caution">
    <text evidence="7">The sequence shown here is derived from an EMBL/GenBank/DDBJ whole genome shotgun (WGS) entry which is preliminary data.</text>
</comment>
<dbReference type="CDD" id="cd00143">
    <property type="entry name" value="PP2Cc"/>
    <property type="match status" value="1"/>
</dbReference>
<dbReference type="PANTHER" id="PTHR44329">
    <property type="entry name" value="SERINE/THREONINE-PROTEIN KINASE TNNI3K-RELATED"/>
    <property type="match status" value="1"/>
</dbReference>
<dbReference type="SUPFAM" id="SSF81606">
    <property type="entry name" value="PP2C-like"/>
    <property type="match status" value="1"/>
</dbReference>
<organism evidence="7 8">
    <name type="scientific">Rhododendron griersonianum</name>
    <dbReference type="NCBI Taxonomy" id="479676"/>
    <lineage>
        <taxon>Eukaryota</taxon>
        <taxon>Viridiplantae</taxon>
        <taxon>Streptophyta</taxon>
        <taxon>Embryophyta</taxon>
        <taxon>Tracheophyta</taxon>
        <taxon>Spermatophyta</taxon>
        <taxon>Magnoliopsida</taxon>
        <taxon>eudicotyledons</taxon>
        <taxon>Gunneridae</taxon>
        <taxon>Pentapetalae</taxon>
        <taxon>asterids</taxon>
        <taxon>Ericales</taxon>
        <taxon>Ericaceae</taxon>
        <taxon>Ericoideae</taxon>
        <taxon>Rhodoreae</taxon>
        <taxon>Rhododendron</taxon>
    </lineage>
</organism>
<dbReference type="PANTHER" id="PTHR44329:SF288">
    <property type="entry name" value="MITOGEN-ACTIVATED PROTEIN KINASE KINASE KINASE 20"/>
    <property type="match status" value="1"/>
</dbReference>
<dbReference type="Gene3D" id="3.60.40.10">
    <property type="entry name" value="PPM-type phosphatase domain"/>
    <property type="match status" value="2"/>
</dbReference>
<dbReference type="Proteomes" id="UP000823749">
    <property type="component" value="Chromosome 3"/>
</dbReference>
<dbReference type="Pfam" id="PF00481">
    <property type="entry name" value="PP2C"/>
    <property type="match status" value="1"/>
</dbReference>
<dbReference type="InterPro" id="IPR036457">
    <property type="entry name" value="PPM-type-like_dom_sf"/>
</dbReference>
<evidence type="ECO:0008006" key="9">
    <source>
        <dbReference type="Google" id="ProtNLM"/>
    </source>
</evidence>
<dbReference type="Gene3D" id="1.10.510.10">
    <property type="entry name" value="Transferase(Phosphotransferase) domain 1"/>
    <property type="match status" value="1"/>
</dbReference>
<dbReference type="GO" id="GO:0004674">
    <property type="term" value="F:protein serine/threonine kinase activity"/>
    <property type="evidence" value="ECO:0007669"/>
    <property type="project" value="TreeGrafter"/>
</dbReference>
<keyword evidence="4" id="KW-0067">ATP-binding</keyword>
<dbReference type="SMART" id="SM00220">
    <property type="entry name" value="S_TKc"/>
    <property type="match status" value="1"/>
</dbReference>
<dbReference type="GO" id="GO:0005524">
    <property type="term" value="F:ATP binding"/>
    <property type="evidence" value="ECO:0007669"/>
    <property type="project" value="UniProtKB-KW"/>
</dbReference>
<name>A0AAV6KUY0_9ERIC</name>
<dbReference type="InterPro" id="IPR008271">
    <property type="entry name" value="Ser/Thr_kinase_AS"/>
</dbReference>
<dbReference type="SMART" id="SM00331">
    <property type="entry name" value="PP2C_SIG"/>
    <property type="match status" value="1"/>
</dbReference>
<reference evidence="7" key="1">
    <citation type="submission" date="2020-08" db="EMBL/GenBank/DDBJ databases">
        <title>Plant Genome Project.</title>
        <authorList>
            <person name="Zhang R.-G."/>
        </authorList>
    </citation>
    <scope>NUCLEOTIDE SEQUENCE</scope>
    <source>
        <strain evidence="7">WSP0</strain>
        <tissue evidence="7">Leaf</tissue>
    </source>
</reference>
<sequence>MVVEIVEPNTCIRGCCRSDSIPLHLPPSSYSLSHPIARGAESVVYEAILDGKKVAVKKPMLSTSEDIDKFHKELQMLCKLDHLGVAKLVAAHAKPVNYMFFFIYYESGNLADKLHVEEWNPSFDEVLRISIQLAKALQYLHNLGIIHRDVKPANILLDENLLPHLADFGLAEYKKDLKQVSVENWRSSGKPTGGFHKKKMVGTLIYMAPEILKREMHSEKSDAYSFGITINELLTGVVPYTNLRAEVQAHTVLEMNYSEQKLTAAIVSEGLRPALANLDSGAPTGLQHLIQRCWDANPQNRPSFDDIILELGHVRKCRKTVEEKKKAVVEPSIPLGDENSSSLRNYQASINWFTKGENFSKSSCIAADSCVRIWHDPLTDPSAYHPVLSWGSFATCGRRETMEDTHFLMPRMRSEDIHVFGIFDGHRACTRNGDSETFKLLKRSLQVTTTIWLIPLTTSHAGAAAAEFSARALPGFLQILVSTKRFLPLYCSSDIFSLYFVNHIFIHLGAFCSPSDALLEAFVKTDVAFREELDNHRKPKGVIQKDWHPGCTAIAALIVRNKLFVANAGDCRAMLCRASCAHSLSKDHVASCLDERERIIRTGGQVTWVVDTWRVGPAALQVTRSIGDGDLKPSVTAEPEITETILSVEDEYLVLASDGLWDVMSEAEVVNIMKDTVKEAGMCSKRLATEAAGRGSRDNITVIVVFLRPVSTAERIY</sequence>
<evidence type="ECO:0000256" key="3">
    <source>
        <dbReference type="ARBA" id="ARBA00022777"/>
    </source>
</evidence>
<evidence type="ECO:0000256" key="1">
    <source>
        <dbReference type="ARBA" id="ARBA00022679"/>
    </source>
</evidence>
<dbReference type="AlphaFoldDB" id="A0AAV6KUY0"/>
<keyword evidence="2" id="KW-0547">Nucleotide-binding</keyword>
<evidence type="ECO:0000256" key="4">
    <source>
        <dbReference type="ARBA" id="ARBA00022840"/>
    </source>
</evidence>
<keyword evidence="1" id="KW-0808">Transferase</keyword>
<dbReference type="InterPro" id="IPR001932">
    <property type="entry name" value="PPM-type_phosphatase-like_dom"/>
</dbReference>
<dbReference type="InterPro" id="IPR000719">
    <property type="entry name" value="Prot_kinase_dom"/>
</dbReference>
<dbReference type="EMBL" id="JACTNZ010000003">
    <property type="protein sequence ID" value="KAG5556039.1"/>
    <property type="molecule type" value="Genomic_DNA"/>
</dbReference>
<gene>
    <name evidence="7" type="ORF">RHGRI_006611</name>
</gene>
<dbReference type="Pfam" id="PF00069">
    <property type="entry name" value="Pkinase"/>
    <property type="match status" value="1"/>
</dbReference>
<proteinExistence type="predicted"/>